<accession>F0IR04</accession>
<dbReference type="HOGENOM" id="CLU_3277515_0_0_9"/>
<reference evidence="1 2" key="1">
    <citation type="submission" date="2011-02" db="EMBL/GenBank/DDBJ databases">
        <authorList>
            <person name="Muzny D."/>
            <person name="Qin X."/>
            <person name="Deng J."/>
            <person name="Jiang H."/>
            <person name="Liu Y."/>
            <person name="Qu J."/>
            <person name="Song X.-Z."/>
            <person name="Zhang L."/>
            <person name="Thornton R."/>
            <person name="Coyle M."/>
            <person name="Francisco L."/>
            <person name="Jackson L."/>
            <person name="Javaid M."/>
            <person name="Korchina V."/>
            <person name="Kovar C."/>
            <person name="Mata R."/>
            <person name="Mathew T."/>
            <person name="Ngo R."/>
            <person name="Nguyen L."/>
            <person name="Nguyen N."/>
            <person name="Okwuonu G."/>
            <person name="Ongeri F."/>
            <person name="Pham C."/>
            <person name="Simmons D."/>
            <person name="Wilczek-Boney K."/>
            <person name="Hale W."/>
            <person name="Jakkamsetti A."/>
            <person name="Pham P."/>
            <person name="Ruth R."/>
            <person name="San Lucas F."/>
            <person name="Warren J."/>
            <person name="Zhang J."/>
            <person name="Zhao Z."/>
            <person name="Zhou C."/>
            <person name="Zhu D."/>
            <person name="Lee S."/>
            <person name="Bess C."/>
            <person name="Blankenburg K."/>
            <person name="Forbes L."/>
            <person name="Fu Q."/>
            <person name="Gubbala S."/>
            <person name="Hirani K."/>
            <person name="Jayaseelan J.C."/>
            <person name="Lara F."/>
            <person name="Munidasa M."/>
            <person name="Palculict T."/>
            <person name="Patil S."/>
            <person name="Pu L.-L."/>
            <person name="Saada N."/>
            <person name="Tang L."/>
            <person name="Weissenberger G."/>
            <person name="Zhu Y."/>
            <person name="Hemphill L."/>
            <person name="Shang Y."/>
            <person name="Youmans B."/>
            <person name="Ayvaz T."/>
            <person name="Ross M."/>
            <person name="Santibanez J."/>
            <person name="Aqrawi P."/>
            <person name="Gross S."/>
            <person name="Joshi V."/>
            <person name="Fowler G."/>
            <person name="Nazareth L."/>
            <person name="Reid J."/>
            <person name="Worley K."/>
            <person name="Petrosino J."/>
            <person name="Highlander S."/>
            <person name="Gibbs R."/>
        </authorList>
    </citation>
    <scope>NUCLEOTIDE SEQUENCE [LARGE SCALE GENOMIC DNA]</scope>
    <source>
        <strain evidence="1 2">SK160</strain>
    </source>
</reference>
<dbReference type="Proteomes" id="UP000004562">
    <property type="component" value="Unassembled WGS sequence"/>
</dbReference>
<protein>
    <submittedName>
        <fullName evidence="1">Uncharacterized protein</fullName>
    </submittedName>
</protein>
<gene>
    <name evidence="1" type="ORF">HMPREF9384_0266</name>
</gene>
<comment type="caution">
    <text evidence="1">The sequence shown here is derived from an EMBL/GenBank/DDBJ whole genome shotgun (WGS) entry which is preliminary data.</text>
</comment>
<organism evidence="1 2">
    <name type="scientific">Streptococcus sanguinis SK160</name>
    <dbReference type="NCBI Taxonomy" id="888812"/>
    <lineage>
        <taxon>Bacteria</taxon>
        <taxon>Bacillati</taxon>
        <taxon>Bacillota</taxon>
        <taxon>Bacilli</taxon>
        <taxon>Lactobacillales</taxon>
        <taxon>Streptococcaceae</taxon>
        <taxon>Streptococcus</taxon>
    </lineage>
</organism>
<proteinExistence type="predicted"/>
<dbReference type="AlphaFoldDB" id="F0IR04"/>
<dbReference type="EMBL" id="AEXZ01000004">
    <property type="protein sequence ID" value="EGD39701.1"/>
    <property type="molecule type" value="Genomic_DNA"/>
</dbReference>
<sequence>MLLIFGLNDVKKLFKDLSQNLRKVADKNKAMSLQNRKLTMN</sequence>
<dbReference type="PATRIC" id="fig|888812.3.peg.259"/>
<evidence type="ECO:0000313" key="2">
    <source>
        <dbReference type="Proteomes" id="UP000004562"/>
    </source>
</evidence>
<name>F0IR04_STRSA</name>
<evidence type="ECO:0000313" key="1">
    <source>
        <dbReference type="EMBL" id="EGD39701.1"/>
    </source>
</evidence>